<dbReference type="WormBase" id="F30B5.11">
    <property type="protein sequence ID" value="CE48775"/>
    <property type="gene ID" value="WBGene00235371"/>
</dbReference>
<feature type="domain" description="Sdz-33 F-box" evidence="1">
    <location>
        <begin position="133"/>
        <end position="193"/>
    </location>
</feature>
<dbReference type="KEGG" id="cel:CELE_F30B5.11"/>
<evidence type="ECO:0000313" key="3">
    <source>
        <dbReference type="Proteomes" id="UP000001940"/>
    </source>
</evidence>
<evidence type="ECO:0000259" key="1">
    <source>
        <dbReference type="Pfam" id="PF07735"/>
    </source>
</evidence>
<dbReference type="Proteomes" id="UP000001940">
    <property type="component" value="Chromosome IV"/>
</dbReference>
<dbReference type="CTD" id="24104511"/>
<proteinExistence type="predicted"/>
<dbReference type="PANTHER" id="PTHR22899:SF0">
    <property type="entry name" value="F-BOX ASSOCIATED DOMAIN-CONTAINING PROTEIN-RELATED"/>
    <property type="match status" value="1"/>
</dbReference>
<dbReference type="EMBL" id="BX284604">
    <property type="protein sequence ID" value="CDH93074.1"/>
    <property type="molecule type" value="Genomic_DNA"/>
</dbReference>
<reference evidence="2 3" key="1">
    <citation type="journal article" date="1998" name="Science">
        <title>Genome sequence of the nematode C. elegans: a platform for investigating biology.</title>
        <authorList>
            <consortium name="The C. elegans sequencing consortium"/>
            <person name="Sulson J.E."/>
            <person name="Waterston R."/>
        </authorList>
    </citation>
    <scope>NUCLEOTIDE SEQUENCE [LARGE SCALE GENOMIC DNA]</scope>
    <source>
        <strain evidence="2 3">Bristol N2</strain>
    </source>
</reference>
<dbReference type="eggNOG" id="ENOG502QQDI">
    <property type="taxonomic scope" value="Eukaryota"/>
</dbReference>
<dbReference type="RefSeq" id="NP_001294352.1">
    <property type="nucleotide sequence ID" value="NM_001307423.1"/>
</dbReference>
<dbReference type="PaxDb" id="6239-F30B5.11"/>
<organism evidence="2 3">
    <name type="scientific">Caenorhabditis elegans</name>
    <dbReference type="NCBI Taxonomy" id="6239"/>
    <lineage>
        <taxon>Eukaryota</taxon>
        <taxon>Metazoa</taxon>
        <taxon>Ecdysozoa</taxon>
        <taxon>Nematoda</taxon>
        <taxon>Chromadorea</taxon>
        <taxon>Rhabditida</taxon>
        <taxon>Rhabditina</taxon>
        <taxon>Rhabditomorpha</taxon>
        <taxon>Rhabditoidea</taxon>
        <taxon>Rhabditidae</taxon>
        <taxon>Peloderinae</taxon>
        <taxon>Caenorhabditis</taxon>
    </lineage>
</organism>
<dbReference type="InterPro" id="IPR012885">
    <property type="entry name" value="F-box_Sdz-33"/>
</dbReference>
<dbReference type="PANTHER" id="PTHR22899">
    <property type="entry name" value="CYCLIN-RELATED F-BOX FAMILY"/>
    <property type="match status" value="1"/>
</dbReference>
<protein>
    <submittedName>
        <fullName evidence="2">F-box associated domain-containing protein</fullName>
    </submittedName>
</protein>
<evidence type="ECO:0000313" key="4">
    <source>
        <dbReference type="WormBase" id="F30B5.11"/>
    </source>
</evidence>
<dbReference type="InterPro" id="IPR053222">
    <property type="entry name" value="Zygotic_Embryogenesis-Asso"/>
</dbReference>
<gene>
    <name evidence="2" type="ORF">CELE_F30B5.11</name>
    <name evidence="2 4" type="ORF">F30B5.11</name>
</gene>
<dbReference type="FunCoup" id="U4PEC7">
    <property type="interactions" value="171"/>
</dbReference>
<dbReference type="AlphaFoldDB" id="U4PEC7"/>
<dbReference type="HOGENOM" id="CLU_1031472_0_0_1"/>
<dbReference type="GeneID" id="24104511"/>
<dbReference type="Bgee" id="WBGene00235371">
    <property type="expression patterns" value="Expressed in embryo"/>
</dbReference>
<accession>U4PEC7</accession>
<keyword evidence="3" id="KW-1185">Reference proteome</keyword>
<evidence type="ECO:0000313" key="2">
    <source>
        <dbReference type="EMBL" id="CDH93074.1"/>
    </source>
</evidence>
<dbReference type="Pfam" id="PF07735">
    <property type="entry name" value="FBA_2"/>
    <property type="match status" value="1"/>
</dbReference>
<dbReference type="AGR" id="WB:WBGene00235371"/>
<name>U4PEC7_CAEEL</name>
<dbReference type="InParanoid" id="U4PEC7"/>
<sequence>MKTLRSIKDLEVCVENSISIRVEFRNWPRLEFKFKSYTTFEDCEGKLSKIGLRASIDHFMDIANRRKLTRIGVYNSNIQFSKKFIHRIFGGLHTFALSCSASFTSLEMVSALESIDKLIFHTRKRRERLDTTMLRNRDIVYAPGVKITLNELLFMNVSMFVQFSSVYLENKETNSFLKHWIYGSNRSLEYFSMQCDTSLNELILFDGLEYEELSSRMVTRYRYKFHPESSFYETASICGGFSILRYDGARATVQLKKFTAYSKIRMIVWH</sequence>